<gene>
    <name evidence="1" type="ORF">L1987_05550</name>
</gene>
<organism evidence="1 2">
    <name type="scientific">Smallanthus sonchifolius</name>
    <dbReference type="NCBI Taxonomy" id="185202"/>
    <lineage>
        <taxon>Eukaryota</taxon>
        <taxon>Viridiplantae</taxon>
        <taxon>Streptophyta</taxon>
        <taxon>Embryophyta</taxon>
        <taxon>Tracheophyta</taxon>
        <taxon>Spermatophyta</taxon>
        <taxon>Magnoliopsida</taxon>
        <taxon>eudicotyledons</taxon>
        <taxon>Gunneridae</taxon>
        <taxon>Pentapetalae</taxon>
        <taxon>asterids</taxon>
        <taxon>campanulids</taxon>
        <taxon>Asterales</taxon>
        <taxon>Asteraceae</taxon>
        <taxon>Asteroideae</taxon>
        <taxon>Heliantheae alliance</taxon>
        <taxon>Millerieae</taxon>
        <taxon>Smallanthus</taxon>
    </lineage>
</organism>
<comment type="caution">
    <text evidence="1">The sequence shown here is derived from an EMBL/GenBank/DDBJ whole genome shotgun (WGS) entry which is preliminary data.</text>
</comment>
<accession>A0ACB9JVN5</accession>
<keyword evidence="2" id="KW-1185">Reference proteome</keyword>
<reference evidence="1 2" key="2">
    <citation type="journal article" date="2022" name="Mol. Ecol. Resour.">
        <title>The genomes of chicory, endive, great burdock and yacon provide insights into Asteraceae paleo-polyploidization history and plant inulin production.</title>
        <authorList>
            <person name="Fan W."/>
            <person name="Wang S."/>
            <person name="Wang H."/>
            <person name="Wang A."/>
            <person name="Jiang F."/>
            <person name="Liu H."/>
            <person name="Zhao H."/>
            <person name="Xu D."/>
            <person name="Zhang Y."/>
        </authorList>
    </citation>
    <scope>NUCLEOTIDE SEQUENCE [LARGE SCALE GENOMIC DNA]</scope>
    <source>
        <strain evidence="2">cv. Yunnan</strain>
        <tissue evidence="1">Leaves</tissue>
    </source>
</reference>
<dbReference type="EMBL" id="CM042019">
    <property type="protein sequence ID" value="KAI3824101.1"/>
    <property type="molecule type" value="Genomic_DNA"/>
</dbReference>
<evidence type="ECO:0000313" key="2">
    <source>
        <dbReference type="Proteomes" id="UP001056120"/>
    </source>
</evidence>
<proteinExistence type="predicted"/>
<sequence>MANKQDPKKGLDEEGSHHGDKGYSGRKALQATIPFFLDKVENLTQAEISKLKSLQEEPLLKDKAKLDETKAKHQLTIECKEYDINLILMLMGEFGIVASMDRLFRYHAK</sequence>
<dbReference type="Proteomes" id="UP001056120">
    <property type="component" value="Linkage Group LG02"/>
</dbReference>
<name>A0ACB9JVN5_9ASTR</name>
<protein>
    <submittedName>
        <fullName evidence="1">Uncharacterized protein</fullName>
    </submittedName>
</protein>
<evidence type="ECO:0000313" key="1">
    <source>
        <dbReference type="EMBL" id="KAI3824101.1"/>
    </source>
</evidence>
<reference evidence="2" key="1">
    <citation type="journal article" date="2022" name="Mol. Ecol. Resour.">
        <title>The genomes of chicory, endive, great burdock and yacon provide insights into Asteraceae palaeo-polyploidization history and plant inulin production.</title>
        <authorList>
            <person name="Fan W."/>
            <person name="Wang S."/>
            <person name="Wang H."/>
            <person name="Wang A."/>
            <person name="Jiang F."/>
            <person name="Liu H."/>
            <person name="Zhao H."/>
            <person name="Xu D."/>
            <person name="Zhang Y."/>
        </authorList>
    </citation>
    <scope>NUCLEOTIDE SEQUENCE [LARGE SCALE GENOMIC DNA]</scope>
    <source>
        <strain evidence="2">cv. Yunnan</strain>
    </source>
</reference>